<evidence type="ECO:0000313" key="3">
    <source>
        <dbReference type="Proteomes" id="UP000249341"/>
    </source>
</evidence>
<keyword evidence="1" id="KW-1133">Transmembrane helix</keyword>
<keyword evidence="1" id="KW-0472">Membrane</keyword>
<sequence length="146" mass="15620">MRFFPHSAAGWTIAVFGVMAALFGALGLALPSVVLDNMGLASIPANQRSQFDYTRVFLAASSMASLNMGVYYVVAAATEWRPFFRFTVPFRLLTFTVFTALVVTEVAPSGFIGVALWEAAGAVVTGLALIYDARRAARVSSSEAAR</sequence>
<feature type="transmembrane region" description="Helical" evidence="1">
    <location>
        <begin position="86"/>
        <end position="104"/>
    </location>
</feature>
<proteinExistence type="predicted"/>
<organism evidence="2 3">
    <name type="scientific">Actinoplanes lutulentus</name>
    <dbReference type="NCBI Taxonomy" id="1287878"/>
    <lineage>
        <taxon>Bacteria</taxon>
        <taxon>Bacillati</taxon>
        <taxon>Actinomycetota</taxon>
        <taxon>Actinomycetes</taxon>
        <taxon>Micromonosporales</taxon>
        <taxon>Micromonosporaceae</taxon>
        <taxon>Actinoplanes</taxon>
    </lineage>
</organism>
<dbReference type="AlphaFoldDB" id="A0A327ZEX7"/>
<dbReference type="Proteomes" id="UP000249341">
    <property type="component" value="Unassembled WGS sequence"/>
</dbReference>
<dbReference type="EMBL" id="QLMJ01000005">
    <property type="protein sequence ID" value="RAK38274.1"/>
    <property type="molecule type" value="Genomic_DNA"/>
</dbReference>
<reference evidence="2 3" key="1">
    <citation type="submission" date="2018-06" db="EMBL/GenBank/DDBJ databases">
        <title>Genomic Encyclopedia of Type Strains, Phase III (KMG-III): the genomes of soil and plant-associated and newly described type strains.</title>
        <authorList>
            <person name="Whitman W."/>
        </authorList>
    </citation>
    <scope>NUCLEOTIDE SEQUENCE [LARGE SCALE GENOMIC DNA]</scope>
    <source>
        <strain evidence="2 3">CGMCC 4.7090</strain>
    </source>
</reference>
<evidence type="ECO:0000313" key="2">
    <source>
        <dbReference type="EMBL" id="RAK38274.1"/>
    </source>
</evidence>
<keyword evidence="1" id="KW-0812">Transmembrane</keyword>
<name>A0A327ZEX7_9ACTN</name>
<gene>
    <name evidence="2" type="ORF">B0I29_105222</name>
</gene>
<feature type="transmembrane region" description="Helical" evidence="1">
    <location>
        <begin position="53"/>
        <end position="74"/>
    </location>
</feature>
<dbReference type="OrthoDB" id="3537966at2"/>
<evidence type="ECO:0000256" key="1">
    <source>
        <dbReference type="SAM" id="Phobius"/>
    </source>
</evidence>
<comment type="caution">
    <text evidence="2">The sequence shown here is derived from an EMBL/GenBank/DDBJ whole genome shotgun (WGS) entry which is preliminary data.</text>
</comment>
<feature type="transmembrane region" description="Helical" evidence="1">
    <location>
        <begin position="110"/>
        <end position="131"/>
    </location>
</feature>
<feature type="transmembrane region" description="Helical" evidence="1">
    <location>
        <begin position="12"/>
        <end position="33"/>
    </location>
</feature>
<accession>A0A327ZEX7</accession>
<keyword evidence="3" id="KW-1185">Reference proteome</keyword>
<protein>
    <submittedName>
        <fullName evidence="2">Uncharacterized protein</fullName>
    </submittedName>
</protein>